<feature type="transmembrane region" description="Helical" evidence="1">
    <location>
        <begin position="26"/>
        <end position="46"/>
    </location>
</feature>
<evidence type="ECO:0000313" key="3">
    <source>
        <dbReference type="Proteomes" id="UP000245711"/>
    </source>
</evidence>
<dbReference type="OrthoDB" id="9835583at2"/>
<keyword evidence="1" id="KW-0472">Membrane</keyword>
<accession>A0A2S2C7X0</accession>
<dbReference type="KEGG" id="roz:CBI38_36535"/>
<reference evidence="2 3" key="1">
    <citation type="submission" date="2017-05" db="EMBL/GenBank/DDBJ databases">
        <title>Isolation of Rhodococcus sp. S2-17 biodegrading of BP-3.</title>
        <authorList>
            <person name="Lee Y."/>
            <person name="Kim K.H."/>
            <person name="Chun B.H."/>
            <person name="Jung H.S."/>
            <person name="Jeon C.O."/>
        </authorList>
    </citation>
    <scope>NUCLEOTIDE SEQUENCE [LARGE SCALE GENOMIC DNA]</scope>
    <source>
        <strain evidence="2 3">S2-17</strain>
        <plasmid evidence="3">prb29</plasmid>
    </source>
</reference>
<name>A0A2S2C7X0_9NOCA</name>
<evidence type="ECO:0000256" key="1">
    <source>
        <dbReference type="SAM" id="Phobius"/>
    </source>
</evidence>
<evidence type="ECO:0000313" key="2">
    <source>
        <dbReference type="EMBL" id="AWK76888.1"/>
    </source>
</evidence>
<feature type="transmembrane region" description="Helical" evidence="1">
    <location>
        <begin position="197"/>
        <end position="221"/>
    </location>
</feature>
<gene>
    <name evidence="2" type="ORF">CBI38_36535</name>
</gene>
<dbReference type="Proteomes" id="UP000245711">
    <property type="component" value="Plasmid pRB29"/>
</dbReference>
<organism evidence="2 3">
    <name type="scientific">Rhodococcus oxybenzonivorans</name>
    <dbReference type="NCBI Taxonomy" id="1990687"/>
    <lineage>
        <taxon>Bacteria</taxon>
        <taxon>Bacillati</taxon>
        <taxon>Actinomycetota</taxon>
        <taxon>Actinomycetes</taxon>
        <taxon>Mycobacteriales</taxon>
        <taxon>Nocardiaceae</taxon>
        <taxon>Rhodococcus</taxon>
    </lineage>
</organism>
<dbReference type="EMBL" id="CP021356">
    <property type="protein sequence ID" value="AWK76888.1"/>
    <property type="molecule type" value="Genomic_DNA"/>
</dbReference>
<proteinExistence type="predicted"/>
<feature type="transmembrane region" description="Helical" evidence="1">
    <location>
        <begin position="168"/>
        <end position="185"/>
    </location>
</feature>
<geneLocation type="plasmid" evidence="3">
    <name>prb29</name>
</geneLocation>
<sequence length="222" mass="23692">MGSFLIFFIGVPATSAQEGNTVGLGLLVVALLWGVFLLCMLARLGCSHGVRATIARTRWAARSIGCTLPQPRTAAMLLAVTIATLAVTALLRGPIFDLVVEAVGTDQSPAQRAADDDRSTWLTSGWAGHIPGLTLVSGVVTEELMFRGPLVAAVVFARRYFRSGWPKWAARILMACLWIFLGYEFGIGHDTFSSLNAALMVVAGLLWGALSMASLMSPILAR</sequence>
<protein>
    <submittedName>
        <fullName evidence="2">Uncharacterized protein</fullName>
    </submittedName>
</protein>
<keyword evidence="2" id="KW-0614">Plasmid</keyword>
<keyword evidence="3" id="KW-1185">Reference proteome</keyword>
<keyword evidence="1" id="KW-1133">Transmembrane helix</keyword>
<keyword evidence="1" id="KW-0812">Transmembrane</keyword>
<dbReference type="AlphaFoldDB" id="A0A2S2C7X0"/>